<dbReference type="PRINTS" id="PR00463">
    <property type="entry name" value="EP450I"/>
</dbReference>
<evidence type="ECO:0000256" key="9">
    <source>
        <dbReference type="PIRSR" id="PIRSR602401-1"/>
    </source>
</evidence>
<evidence type="ECO:0000256" key="5">
    <source>
        <dbReference type="ARBA" id="ARBA00022824"/>
    </source>
</evidence>
<reference evidence="12 13" key="1">
    <citation type="submission" date="2024-04" db="EMBL/GenBank/DDBJ databases">
        <authorList>
            <person name="Rising A."/>
            <person name="Reimegard J."/>
            <person name="Sonavane S."/>
            <person name="Akerstrom W."/>
            <person name="Nylinder S."/>
            <person name="Hedman E."/>
            <person name="Kallberg Y."/>
        </authorList>
    </citation>
    <scope>NUCLEOTIDE SEQUENCE [LARGE SCALE GENOMIC DNA]</scope>
</reference>
<keyword evidence="10" id="KW-0560">Oxidoreductase</keyword>
<keyword evidence="11" id="KW-1133">Transmembrane helix</keyword>
<evidence type="ECO:0000256" key="6">
    <source>
        <dbReference type="ARBA" id="ARBA00023004"/>
    </source>
</evidence>
<evidence type="ECO:0000256" key="8">
    <source>
        <dbReference type="ARBA" id="ARBA00023136"/>
    </source>
</evidence>
<gene>
    <name evidence="12" type="ORF">LARSCL_LOCUS19601</name>
</gene>
<dbReference type="GO" id="GO:0016705">
    <property type="term" value="F:oxidoreductase activity, acting on paired donors, with incorporation or reduction of molecular oxygen"/>
    <property type="evidence" value="ECO:0007669"/>
    <property type="project" value="InterPro"/>
</dbReference>
<keyword evidence="9 10" id="KW-0479">Metal-binding</keyword>
<dbReference type="InterPro" id="IPR036396">
    <property type="entry name" value="Cyt_P450_sf"/>
</dbReference>
<evidence type="ECO:0000256" key="4">
    <source>
        <dbReference type="ARBA" id="ARBA00022617"/>
    </source>
</evidence>
<keyword evidence="13" id="KW-1185">Reference proteome</keyword>
<evidence type="ECO:0000313" key="13">
    <source>
        <dbReference type="Proteomes" id="UP001497382"/>
    </source>
</evidence>
<dbReference type="InterPro" id="IPR050196">
    <property type="entry name" value="Cytochrome_P450_Monoox"/>
</dbReference>
<evidence type="ECO:0000256" key="11">
    <source>
        <dbReference type="SAM" id="Phobius"/>
    </source>
</evidence>
<evidence type="ECO:0000313" key="12">
    <source>
        <dbReference type="EMBL" id="CAL1296037.1"/>
    </source>
</evidence>
<keyword evidence="7 10" id="KW-0503">Monooxygenase</keyword>
<dbReference type="PANTHER" id="PTHR24291:SF189">
    <property type="entry name" value="CYTOCHROME P450 4C3-RELATED"/>
    <property type="match status" value="1"/>
</dbReference>
<comment type="similarity">
    <text evidence="3 10">Belongs to the cytochrome P450 family.</text>
</comment>
<keyword evidence="8 11" id="KW-0472">Membrane</keyword>
<keyword evidence="11" id="KW-0812">Transmembrane</keyword>
<dbReference type="GO" id="GO:0020037">
    <property type="term" value="F:heme binding"/>
    <property type="evidence" value="ECO:0007669"/>
    <property type="project" value="InterPro"/>
</dbReference>
<feature type="transmembrane region" description="Helical" evidence="11">
    <location>
        <begin position="6"/>
        <end position="23"/>
    </location>
</feature>
<dbReference type="PANTHER" id="PTHR24291">
    <property type="entry name" value="CYTOCHROME P450 FAMILY 4"/>
    <property type="match status" value="1"/>
</dbReference>
<comment type="caution">
    <text evidence="12">The sequence shown here is derived from an EMBL/GenBank/DDBJ whole genome shotgun (WGS) entry which is preliminary data.</text>
</comment>
<dbReference type="Proteomes" id="UP001497382">
    <property type="component" value="Unassembled WGS sequence"/>
</dbReference>
<comment type="cofactor">
    <cofactor evidence="1 9">
        <name>heme</name>
        <dbReference type="ChEBI" id="CHEBI:30413"/>
    </cofactor>
</comment>
<evidence type="ECO:0000256" key="2">
    <source>
        <dbReference type="ARBA" id="ARBA00004586"/>
    </source>
</evidence>
<dbReference type="EMBL" id="CAXIEN010000387">
    <property type="protein sequence ID" value="CAL1296037.1"/>
    <property type="molecule type" value="Genomic_DNA"/>
</dbReference>
<feature type="transmembrane region" description="Helical" evidence="11">
    <location>
        <begin position="74"/>
        <end position="92"/>
    </location>
</feature>
<evidence type="ECO:0000256" key="7">
    <source>
        <dbReference type="ARBA" id="ARBA00023033"/>
    </source>
</evidence>
<dbReference type="CDD" id="cd20628">
    <property type="entry name" value="CYP4"/>
    <property type="match status" value="1"/>
</dbReference>
<dbReference type="AlphaFoldDB" id="A0AAV2BJ92"/>
<accession>A0AAV2BJ92</accession>
<dbReference type="GO" id="GO:0005789">
    <property type="term" value="C:endoplasmic reticulum membrane"/>
    <property type="evidence" value="ECO:0007669"/>
    <property type="project" value="UniProtKB-SubCell"/>
</dbReference>
<evidence type="ECO:0008006" key="14">
    <source>
        <dbReference type="Google" id="ProtNLM"/>
    </source>
</evidence>
<sequence>MIPLYAFFGIFGILIIFLKYTFWRNKYSKLMPGEKPWFFNIFGDLIEIWTAKSVPLGIMELLRKRAEIFQNDKIFCIWAAYIPFVFFVRADVVKELLKNSKLNDKSWVYEWIQPLMGEGHITSSFEKSKPRRKALVPCFHSDILRSFVPVFSNEAQKLVNYLQKEAKNDFTDIVEPVSLCAVDITCETLFGVTINALENEDLKSPESFSRASKIYMSKIISPWHWIEMIFRNTDAGKEFHYHCDELQKLTRKMVEEKKKRYLRGEKETQVRKCKALMELLLDGKELSEEEIEEEVNTFALAGHINTTATVRWALYLIGLYPDVQAKVHEEIDYVFGKDLQRPISDEDLSQLQYLDCVLKESSRLYPSVSLFARQVNEDTKINGYTIPKGASCVVYTYYLHRDPEIYPDPERFDPDRFSRENRIPEYAFVPFSVGPRNCIGFKYAEIESKIIVAQILRNFTVSSLDERDQIKLMLTPTLNPHIPVRIRIRSRLDRSY</sequence>
<keyword evidence="6 9" id="KW-0408">Iron</keyword>
<name>A0AAV2BJ92_9ARAC</name>
<dbReference type="PROSITE" id="PS00086">
    <property type="entry name" value="CYTOCHROME_P450"/>
    <property type="match status" value="1"/>
</dbReference>
<feature type="binding site" description="axial binding residue" evidence="9">
    <location>
        <position position="438"/>
    </location>
    <ligand>
        <name>heme</name>
        <dbReference type="ChEBI" id="CHEBI:30413"/>
    </ligand>
    <ligandPart>
        <name>Fe</name>
        <dbReference type="ChEBI" id="CHEBI:18248"/>
    </ligandPart>
</feature>
<dbReference type="Gene3D" id="1.10.630.10">
    <property type="entry name" value="Cytochrome P450"/>
    <property type="match status" value="1"/>
</dbReference>
<protein>
    <recommendedName>
        <fullName evidence="14">Cytochrome P450</fullName>
    </recommendedName>
</protein>
<dbReference type="Pfam" id="PF00067">
    <property type="entry name" value="p450"/>
    <property type="match status" value="1"/>
</dbReference>
<dbReference type="InterPro" id="IPR017972">
    <property type="entry name" value="Cyt_P450_CS"/>
</dbReference>
<dbReference type="InterPro" id="IPR002401">
    <property type="entry name" value="Cyt_P450_E_grp-I"/>
</dbReference>
<dbReference type="PRINTS" id="PR00385">
    <property type="entry name" value="P450"/>
</dbReference>
<dbReference type="GO" id="GO:0004497">
    <property type="term" value="F:monooxygenase activity"/>
    <property type="evidence" value="ECO:0007669"/>
    <property type="project" value="UniProtKB-KW"/>
</dbReference>
<dbReference type="GO" id="GO:0005506">
    <property type="term" value="F:iron ion binding"/>
    <property type="evidence" value="ECO:0007669"/>
    <property type="project" value="InterPro"/>
</dbReference>
<organism evidence="12 13">
    <name type="scientific">Larinioides sclopetarius</name>
    <dbReference type="NCBI Taxonomy" id="280406"/>
    <lineage>
        <taxon>Eukaryota</taxon>
        <taxon>Metazoa</taxon>
        <taxon>Ecdysozoa</taxon>
        <taxon>Arthropoda</taxon>
        <taxon>Chelicerata</taxon>
        <taxon>Arachnida</taxon>
        <taxon>Araneae</taxon>
        <taxon>Araneomorphae</taxon>
        <taxon>Entelegynae</taxon>
        <taxon>Araneoidea</taxon>
        <taxon>Araneidae</taxon>
        <taxon>Larinioides</taxon>
    </lineage>
</organism>
<dbReference type="SUPFAM" id="SSF48264">
    <property type="entry name" value="Cytochrome P450"/>
    <property type="match status" value="1"/>
</dbReference>
<evidence type="ECO:0000256" key="1">
    <source>
        <dbReference type="ARBA" id="ARBA00001971"/>
    </source>
</evidence>
<keyword evidence="4 9" id="KW-0349">Heme</keyword>
<proteinExistence type="inferred from homology"/>
<comment type="subcellular location">
    <subcellularLocation>
        <location evidence="2">Endoplasmic reticulum membrane</location>
    </subcellularLocation>
</comment>
<dbReference type="InterPro" id="IPR001128">
    <property type="entry name" value="Cyt_P450"/>
</dbReference>
<evidence type="ECO:0000256" key="10">
    <source>
        <dbReference type="RuleBase" id="RU000461"/>
    </source>
</evidence>
<evidence type="ECO:0000256" key="3">
    <source>
        <dbReference type="ARBA" id="ARBA00010617"/>
    </source>
</evidence>
<keyword evidence="5" id="KW-0256">Endoplasmic reticulum</keyword>